<dbReference type="SUPFAM" id="SSF56645">
    <property type="entry name" value="Acyl-CoA dehydrogenase NM domain-like"/>
    <property type="match status" value="1"/>
</dbReference>
<dbReference type="PANTHER" id="PTHR43884:SF12">
    <property type="entry name" value="ISOVALERYL-COA DEHYDROGENASE, MITOCHONDRIAL-RELATED"/>
    <property type="match status" value="1"/>
</dbReference>
<feature type="domain" description="Acyl-CoA dehydrogenase/oxidase N-terminal" evidence="6">
    <location>
        <begin position="11"/>
        <end position="119"/>
    </location>
</feature>
<dbReference type="InterPro" id="IPR009100">
    <property type="entry name" value="AcylCoA_DH/oxidase_NM_dom_sf"/>
</dbReference>
<dbReference type="InterPro" id="IPR036250">
    <property type="entry name" value="AcylCo_DH-like_C"/>
</dbReference>
<proteinExistence type="inferred from homology"/>
<dbReference type="CDD" id="cd00567">
    <property type="entry name" value="ACAD"/>
    <property type="match status" value="1"/>
</dbReference>
<comment type="similarity">
    <text evidence="2">Belongs to the acyl-CoA dehydrogenase family.</text>
</comment>
<keyword evidence="8" id="KW-1185">Reference proteome</keyword>
<sequence length="386" mass="42054">MKEGILSRILTAEQTELRARVRAFAREVVGPRRLEAYENPPFLMEMSRLMGGEGFFRTMVPKALGGAEMGTMGGVLVVEELARECPAIAIAAMNQMLFPLNMVMNPVVMERWFEDAVAGRIFAAAAFTDPVGIANYTEHPEIAERDGDDYVLNGARYYVTQGTFADMLGVGGIFENNMHMFWIDTSQSGVKVTPMPKMGVGAPWGCIELTDVRVPAELVDDLSSLVKDRELANISGAGTASTHFITAMSLGIADGVWEKTEAFLRQRTVRERPLASMQALQHKLVRMKQNIEAGRSMLYDAAQLVDAGQGDSIMDHLVKPFVSEMAADVARECATLHGGRGYLHSAGIEVYVRDAMGCLIAECTSEMHYSTVASIMGLPGAEPGAF</sequence>
<evidence type="ECO:0000313" key="7">
    <source>
        <dbReference type="EMBL" id="APE34692.1"/>
    </source>
</evidence>
<dbReference type="GO" id="GO:0003995">
    <property type="term" value="F:acyl-CoA dehydrogenase activity"/>
    <property type="evidence" value="ECO:0007669"/>
    <property type="project" value="TreeGrafter"/>
</dbReference>
<evidence type="ECO:0000259" key="5">
    <source>
        <dbReference type="Pfam" id="PF00441"/>
    </source>
</evidence>
<evidence type="ECO:0000256" key="4">
    <source>
        <dbReference type="ARBA" id="ARBA00022827"/>
    </source>
</evidence>
<feature type="domain" description="Acyl-CoA dehydrogenase/oxidase C-terminal" evidence="5">
    <location>
        <begin position="245"/>
        <end position="374"/>
    </location>
</feature>
<dbReference type="InterPro" id="IPR037069">
    <property type="entry name" value="AcylCoA_DH/ox_N_sf"/>
</dbReference>
<dbReference type="InterPro" id="IPR013786">
    <property type="entry name" value="AcylCoA_DH/ox_N"/>
</dbReference>
<evidence type="ECO:0000313" key="8">
    <source>
        <dbReference type="Proteomes" id="UP000183810"/>
    </source>
</evidence>
<evidence type="ECO:0000259" key="6">
    <source>
        <dbReference type="Pfam" id="PF02771"/>
    </source>
</evidence>
<evidence type="ECO:0000256" key="2">
    <source>
        <dbReference type="ARBA" id="ARBA00009347"/>
    </source>
</evidence>
<dbReference type="KEGG" id="nsl:BOX37_12830"/>
<accession>A0A1J0VRN2</accession>
<evidence type="ECO:0000256" key="3">
    <source>
        <dbReference type="ARBA" id="ARBA00022630"/>
    </source>
</evidence>
<dbReference type="Proteomes" id="UP000183810">
    <property type="component" value="Chromosome"/>
</dbReference>
<dbReference type="Pfam" id="PF02771">
    <property type="entry name" value="Acyl-CoA_dh_N"/>
    <property type="match status" value="1"/>
</dbReference>
<dbReference type="PIRSF" id="PIRSF016578">
    <property type="entry name" value="HsaA"/>
    <property type="match status" value="1"/>
</dbReference>
<gene>
    <name evidence="7" type="ORF">BOX37_12830</name>
</gene>
<dbReference type="AlphaFoldDB" id="A0A1J0VRN2"/>
<dbReference type="SUPFAM" id="SSF47203">
    <property type="entry name" value="Acyl-CoA dehydrogenase C-terminal domain-like"/>
    <property type="match status" value="1"/>
</dbReference>
<dbReference type="InterPro" id="IPR009075">
    <property type="entry name" value="AcylCo_DH/oxidase_C"/>
</dbReference>
<dbReference type="Gene3D" id="1.20.140.10">
    <property type="entry name" value="Butyryl-CoA Dehydrogenase, subunit A, domain 3"/>
    <property type="match status" value="1"/>
</dbReference>
<protein>
    <recommendedName>
        <fullName evidence="9">Acyl-CoA dehydrogenase</fullName>
    </recommendedName>
</protein>
<reference evidence="7" key="1">
    <citation type="submission" date="2016-11" db="EMBL/GenBank/DDBJ databases">
        <authorList>
            <person name="Jaros S."/>
            <person name="Januszkiewicz K."/>
            <person name="Wedrychowicz H."/>
        </authorList>
    </citation>
    <scope>NUCLEOTIDE SEQUENCE [LARGE SCALE GENOMIC DNA]</scope>
    <source>
        <strain evidence="7">Y48</strain>
    </source>
</reference>
<keyword evidence="3" id="KW-0285">Flavoprotein</keyword>
<comment type="cofactor">
    <cofactor evidence="1">
        <name>FAD</name>
        <dbReference type="ChEBI" id="CHEBI:57692"/>
    </cofactor>
</comment>
<dbReference type="EMBL" id="CP018082">
    <property type="protein sequence ID" value="APE34692.1"/>
    <property type="molecule type" value="Genomic_DNA"/>
</dbReference>
<dbReference type="InterPro" id="IPR046373">
    <property type="entry name" value="Acyl-CoA_Oxase/DH_mid-dom_sf"/>
</dbReference>
<evidence type="ECO:0000256" key="1">
    <source>
        <dbReference type="ARBA" id="ARBA00001974"/>
    </source>
</evidence>
<dbReference type="Gene3D" id="2.40.110.10">
    <property type="entry name" value="Butyryl-CoA Dehydrogenase, subunit A, domain 2"/>
    <property type="match status" value="1"/>
</dbReference>
<evidence type="ECO:0008006" key="9">
    <source>
        <dbReference type="Google" id="ProtNLM"/>
    </source>
</evidence>
<dbReference type="PANTHER" id="PTHR43884">
    <property type="entry name" value="ACYL-COA DEHYDROGENASE"/>
    <property type="match status" value="1"/>
</dbReference>
<keyword evidence="4" id="KW-0274">FAD</keyword>
<name>A0A1J0VRN2_9NOCA</name>
<organism evidence="7 8">
    <name type="scientific">Nocardia mangyaensis</name>
    <dbReference type="NCBI Taxonomy" id="2213200"/>
    <lineage>
        <taxon>Bacteria</taxon>
        <taxon>Bacillati</taxon>
        <taxon>Actinomycetota</taxon>
        <taxon>Actinomycetes</taxon>
        <taxon>Mycobacteriales</taxon>
        <taxon>Nocardiaceae</taxon>
        <taxon>Nocardia</taxon>
    </lineage>
</organism>
<dbReference type="GO" id="GO:0050660">
    <property type="term" value="F:flavin adenine dinucleotide binding"/>
    <property type="evidence" value="ECO:0007669"/>
    <property type="project" value="InterPro"/>
</dbReference>
<dbReference type="Pfam" id="PF00441">
    <property type="entry name" value="Acyl-CoA_dh_1"/>
    <property type="match status" value="1"/>
</dbReference>
<dbReference type="Gene3D" id="1.10.540.10">
    <property type="entry name" value="Acyl-CoA dehydrogenase/oxidase, N-terminal domain"/>
    <property type="match status" value="1"/>
</dbReference>